<dbReference type="Proteomes" id="UP000254134">
    <property type="component" value="Unassembled WGS sequence"/>
</dbReference>
<evidence type="ECO:0000256" key="3">
    <source>
        <dbReference type="ARBA" id="ARBA00024356"/>
    </source>
</evidence>
<dbReference type="InterPro" id="IPR023296">
    <property type="entry name" value="Glyco_hydro_beta-prop_sf"/>
</dbReference>
<evidence type="ECO:0000313" key="5">
    <source>
        <dbReference type="Proteomes" id="UP000254134"/>
    </source>
</evidence>
<accession>A0A7M2Z1A8</accession>
<dbReference type="AlphaFoldDB" id="A0A7M2Z1A8"/>
<proteinExistence type="inferred from homology"/>
<dbReference type="PANTHER" id="PTHR34106:SF5">
    <property type="entry name" value="GLYCOSIDASE"/>
    <property type="match status" value="1"/>
</dbReference>
<dbReference type="SUPFAM" id="SSF75005">
    <property type="entry name" value="Arabinanase/levansucrase/invertase"/>
    <property type="match status" value="1"/>
</dbReference>
<evidence type="ECO:0000256" key="2">
    <source>
        <dbReference type="ARBA" id="ARBA00022679"/>
    </source>
</evidence>
<protein>
    <submittedName>
        <fullName evidence="4">Putative glycosylase</fullName>
    </submittedName>
</protein>
<dbReference type="Pfam" id="PF04041">
    <property type="entry name" value="Glyco_hydro_130"/>
    <property type="match status" value="1"/>
</dbReference>
<gene>
    <name evidence="4" type="ORF">Gocc_1240</name>
</gene>
<keyword evidence="1" id="KW-0328">Glycosyltransferase</keyword>
<keyword evidence="2" id="KW-0808">Transferase</keyword>
<dbReference type="OrthoDB" id="9776657at2"/>
<comment type="caution">
    <text evidence="4">The sequence shown here is derived from an EMBL/GenBank/DDBJ whole genome shotgun (WGS) entry which is preliminary data.</text>
</comment>
<evidence type="ECO:0000256" key="1">
    <source>
        <dbReference type="ARBA" id="ARBA00022676"/>
    </source>
</evidence>
<dbReference type="CDD" id="cd18615">
    <property type="entry name" value="GH130"/>
    <property type="match status" value="1"/>
</dbReference>
<reference evidence="5" key="2">
    <citation type="journal article" date="2019" name="MicrobiologyOpen">
        <title>High-quality draft genome sequence of Gaiella occulta isolated from a 150 meter deep mineral water borehole and comparison with the genome sequences of other deep-branching lineages of the phylum Actinobacteria.</title>
        <authorList>
            <person name="Severino R."/>
            <person name="Froufe H.J.C."/>
            <person name="Barroso C."/>
            <person name="Albuquerque L."/>
            <person name="Lobo-da-Cunha A."/>
            <person name="da Costa M.S."/>
            <person name="Egas C."/>
        </authorList>
    </citation>
    <scope>NUCLEOTIDE SEQUENCE [LARGE SCALE GENOMIC DNA]</scope>
    <source>
        <strain evidence="5">F2-233</strain>
    </source>
</reference>
<evidence type="ECO:0000313" key="4">
    <source>
        <dbReference type="EMBL" id="RDI75442.1"/>
    </source>
</evidence>
<sequence length="311" mass="33829">MSDRELFHRHPANPILTADEWPYPVNTVFNPAAAQLGGTTVILARAEDLTGISHLTVARSPNGVDGWAIDPLPLLSPTDGIASEQWGFEDPRVVFAPELGRWVITCTAYGPAGPAVYLATTEDFLTVERHGIVCHPDDKNAALLPQRVDGKWVLFHRPMTEFGGARGEILLSRSPDLVSWSAPEQVMQPRSGAWWDSVRIGIGPPPLRTEHGWLVIYHGVKATVSGGIYRIGLALTDLDEPSRLLHRLPQWVFGPLAPYEREGDVPNTVFPCGLVHDEAGDQIRLYYGAADTSICLATAQLGDLLAAVLAA</sequence>
<dbReference type="RefSeq" id="WP_114795646.1">
    <property type="nucleotide sequence ID" value="NZ_QQZY01000002.1"/>
</dbReference>
<reference evidence="4 5" key="1">
    <citation type="submission" date="2018-07" db="EMBL/GenBank/DDBJ databases">
        <title>High-quality-draft genome sequence of Gaiella occulta.</title>
        <authorList>
            <person name="Severino R."/>
            <person name="Froufe H.J.C."/>
            <person name="Rainey F.A."/>
            <person name="Barroso C."/>
            <person name="Albuquerque L."/>
            <person name="Lobo-Da-Cunha A."/>
            <person name="Da Costa M.S."/>
            <person name="Egas C."/>
        </authorList>
    </citation>
    <scope>NUCLEOTIDE SEQUENCE [LARGE SCALE GENOMIC DNA]</scope>
    <source>
        <strain evidence="4 5">F2-233</strain>
    </source>
</reference>
<keyword evidence="5" id="KW-1185">Reference proteome</keyword>
<dbReference type="Gene3D" id="2.115.10.20">
    <property type="entry name" value="Glycosyl hydrolase domain, family 43"/>
    <property type="match status" value="1"/>
</dbReference>
<comment type="similarity">
    <text evidence="3">Belongs to the glycosyl hydrolase 130 family.</text>
</comment>
<dbReference type="GO" id="GO:0016757">
    <property type="term" value="F:glycosyltransferase activity"/>
    <property type="evidence" value="ECO:0007669"/>
    <property type="project" value="UniProtKB-KW"/>
</dbReference>
<organism evidence="4 5">
    <name type="scientific">Gaiella occulta</name>
    <dbReference type="NCBI Taxonomy" id="1002870"/>
    <lineage>
        <taxon>Bacteria</taxon>
        <taxon>Bacillati</taxon>
        <taxon>Actinomycetota</taxon>
        <taxon>Thermoleophilia</taxon>
        <taxon>Gaiellales</taxon>
        <taxon>Gaiellaceae</taxon>
        <taxon>Gaiella</taxon>
    </lineage>
</organism>
<dbReference type="EMBL" id="QQZY01000002">
    <property type="protein sequence ID" value="RDI75442.1"/>
    <property type="molecule type" value="Genomic_DNA"/>
</dbReference>
<dbReference type="PANTHER" id="PTHR34106">
    <property type="entry name" value="GLYCOSIDASE"/>
    <property type="match status" value="1"/>
</dbReference>
<name>A0A7M2Z1A8_9ACTN</name>
<dbReference type="InterPro" id="IPR007184">
    <property type="entry name" value="Mannoside_phosphorylase"/>
</dbReference>
<dbReference type="PIRSF" id="PIRSF016202">
    <property type="entry name" value="PH1107"/>
    <property type="match status" value="1"/>
</dbReference>